<dbReference type="AlphaFoldDB" id="A0AAE1ABE1"/>
<evidence type="ECO:0000313" key="3">
    <source>
        <dbReference type="Proteomes" id="UP001283361"/>
    </source>
</evidence>
<keyword evidence="1" id="KW-0472">Membrane</keyword>
<keyword evidence="1" id="KW-0812">Transmembrane</keyword>
<evidence type="ECO:0000256" key="1">
    <source>
        <dbReference type="SAM" id="Phobius"/>
    </source>
</evidence>
<name>A0AAE1ABE1_9GAST</name>
<keyword evidence="3" id="KW-1185">Reference proteome</keyword>
<dbReference type="EMBL" id="JAWDGP010002242">
    <property type="protein sequence ID" value="KAK3784473.1"/>
    <property type="molecule type" value="Genomic_DNA"/>
</dbReference>
<gene>
    <name evidence="2" type="ORF">RRG08_058072</name>
</gene>
<keyword evidence="1" id="KW-1133">Transmembrane helix</keyword>
<protein>
    <submittedName>
        <fullName evidence="2">Uncharacterized protein</fullName>
    </submittedName>
</protein>
<sequence>MCNDTISEAAAAAEADDCSTHSSYRISPPVTMAAVLCVGFVGLMMAGVCYYKVQKRFRTEKGGGGGDKQRNQEGKDILRASLKYVGVTGRVYDPTWQDMDIS</sequence>
<evidence type="ECO:0000313" key="2">
    <source>
        <dbReference type="EMBL" id="KAK3784473.1"/>
    </source>
</evidence>
<accession>A0AAE1ABE1</accession>
<proteinExistence type="predicted"/>
<dbReference type="Proteomes" id="UP001283361">
    <property type="component" value="Unassembled WGS sequence"/>
</dbReference>
<comment type="caution">
    <text evidence="2">The sequence shown here is derived from an EMBL/GenBank/DDBJ whole genome shotgun (WGS) entry which is preliminary data.</text>
</comment>
<reference evidence="2" key="1">
    <citation type="journal article" date="2023" name="G3 (Bethesda)">
        <title>A reference genome for the long-term kleptoplast-retaining sea slug Elysia crispata morphotype clarki.</title>
        <authorList>
            <person name="Eastman K.E."/>
            <person name="Pendleton A.L."/>
            <person name="Shaikh M.A."/>
            <person name="Suttiyut T."/>
            <person name="Ogas R."/>
            <person name="Tomko P."/>
            <person name="Gavelis G."/>
            <person name="Widhalm J.R."/>
            <person name="Wisecaver J.H."/>
        </authorList>
    </citation>
    <scope>NUCLEOTIDE SEQUENCE</scope>
    <source>
        <strain evidence="2">ECLA1</strain>
    </source>
</reference>
<feature type="transmembrane region" description="Helical" evidence="1">
    <location>
        <begin position="30"/>
        <end position="51"/>
    </location>
</feature>
<organism evidence="2 3">
    <name type="scientific">Elysia crispata</name>
    <name type="common">lettuce slug</name>
    <dbReference type="NCBI Taxonomy" id="231223"/>
    <lineage>
        <taxon>Eukaryota</taxon>
        <taxon>Metazoa</taxon>
        <taxon>Spiralia</taxon>
        <taxon>Lophotrochozoa</taxon>
        <taxon>Mollusca</taxon>
        <taxon>Gastropoda</taxon>
        <taxon>Heterobranchia</taxon>
        <taxon>Euthyneura</taxon>
        <taxon>Panpulmonata</taxon>
        <taxon>Sacoglossa</taxon>
        <taxon>Placobranchoidea</taxon>
        <taxon>Plakobranchidae</taxon>
        <taxon>Elysia</taxon>
    </lineage>
</organism>